<dbReference type="GO" id="GO:0043531">
    <property type="term" value="F:ADP binding"/>
    <property type="evidence" value="ECO:0007669"/>
    <property type="project" value="InterPro"/>
</dbReference>
<gene>
    <name evidence="2" type="ORF">KEU06_13130</name>
</gene>
<dbReference type="AlphaFoldDB" id="A0A942E1P3"/>
<proteinExistence type="predicted"/>
<dbReference type="InterPro" id="IPR027417">
    <property type="entry name" value="P-loop_NTPase"/>
</dbReference>
<dbReference type="SUPFAM" id="SSF48452">
    <property type="entry name" value="TPR-like"/>
    <property type="match status" value="1"/>
</dbReference>
<dbReference type="InterPro" id="IPR019734">
    <property type="entry name" value="TPR_rpt"/>
</dbReference>
<dbReference type="PANTHER" id="PTHR47691">
    <property type="entry name" value="REGULATOR-RELATED"/>
    <property type="match status" value="1"/>
</dbReference>
<dbReference type="EMBL" id="JAGWCR010000006">
    <property type="protein sequence ID" value="MBS3649553.1"/>
    <property type="molecule type" value="Genomic_DNA"/>
</dbReference>
<feature type="domain" description="NB-ARC" evidence="1">
    <location>
        <begin position="376"/>
        <end position="541"/>
    </location>
</feature>
<dbReference type="RefSeq" id="WP_188255110.1">
    <property type="nucleotide sequence ID" value="NZ_JABVCF010000006.1"/>
</dbReference>
<accession>A0A942E1P3</accession>
<dbReference type="Pfam" id="PF13181">
    <property type="entry name" value="TPR_8"/>
    <property type="match status" value="1"/>
</dbReference>
<dbReference type="Pfam" id="PF00931">
    <property type="entry name" value="NB-ARC"/>
    <property type="match status" value="1"/>
</dbReference>
<comment type="caution">
    <text evidence="2">The sequence shown here is derived from an EMBL/GenBank/DDBJ whole genome shotgun (WGS) entry which is preliminary data.</text>
</comment>
<keyword evidence="3" id="KW-1185">Reference proteome</keyword>
<organism evidence="2 3">
    <name type="scientific">Pseudaminobacter soli</name>
    <name type="common">ex Zhang et al. 2022</name>
    <dbReference type="NCBI Taxonomy" id="2831468"/>
    <lineage>
        <taxon>Bacteria</taxon>
        <taxon>Pseudomonadati</taxon>
        <taxon>Pseudomonadota</taxon>
        <taxon>Alphaproteobacteria</taxon>
        <taxon>Hyphomicrobiales</taxon>
        <taxon>Phyllobacteriaceae</taxon>
        <taxon>Pseudaminobacter</taxon>
    </lineage>
</organism>
<sequence length="1013" mass="113257">MLNNELQLFDKDALLFRLHEALSRSDKEVVFVVGAPLTAPHAGEIGVADVKAVVELIRSEFPEHSRHRERFETSVAESLNPYQAAFDFLSGNAGQDAANRIVKQAVAQALVPSGSNDWCGAIGKLADDNLKALDNDSAIWQLSPGVSALGMLIAKFPGRFGKILVTSNFDPLVEVSVRRNGGSAWRTSLSVDGSIRQSEAEGCQVIHIHGYWYGSDTLHTTRQLLQNRPTLKNDLLTLLQDKIVVVIAYGGWPDIFTGALGGIVSNDNLFPEILWAFHSDQPTLGEHLRTTLQPGIIRNRVTFYKGIDCHEFFPELLALWEENPPIDAPEAGETVGLTVGPRGRARLFRLAPLECDRPPNIEVWVGRENELRALETSKAKVVIICGMGGEGKSVLASHYIGTLDEQENAYRMWDWRDCKEQSDRIRTQIVEIIVRFSGGRVSADDLTDADDRELVEVLIDQTRDAKAILVFDNVDSYIDLENRSFIGILDTLVQRISTSESTSRIVLTCRPDVQYPSSSVITLPMKGISVEEAIELFAKRVPTVTIPEEDIREAHTRTKGHAFWLDLLAVQVTKVPGTTLRKLLNDMRRGRDDGPDILSSLWDKLAPREQTLLRCMAEAVRPETANMIEGFVASQLNYQKFSKALRSLIALNLIVVKPEADAPDLYDLHPLVRQFVRTKFERAERSGFIRVVINQYDLIIGKIEALLGINMPYAMLERWSQKAELQVAAGLFEEAFETLTKIEDAFIGGGHVQEFVRVGRLLFEAIDWETAPTKHSQFDRIIGTMIEALDQLGDTESADGMLTRYEGTIPQKTARYINFCDVRAYSYWMRGHFEQAIEWGQKGVTLKSETNVDTQFDCKYNLALAQRDAGHPTLAIECFRNNFDVADIITSAAGVPANAPMYGNVGRCLHLMKRFDDALACYRKSLKILEAESSSSTKSNRAYGRLWVGQIFADRGDTETAEAFFMDAIRTLGSSAPLRVRELYVEVEKVRAGDALIMSEAKATRIVNNWMRE</sequence>
<protein>
    <recommendedName>
        <fullName evidence="1">NB-ARC domain-containing protein</fullName>
    </recommendedName>
</protein>
<dbReference type="SMART" id="SM00028">
    <property type="entry name" value="TPR"/>
    <property type="match status" value="3"/>
</dbReference>
<reference evidence="2" key="1">
    <citation type="submission" date="2021-04" db="EMBL/GenBank/DDBJ databases">
        <title>Pseudaminobacter soli sp. nov., isolated from paddy soil contaminated by heavy metals.</title>
        <authorList>
            <person name="Zhang K."/>
        </authorList>
    </citation>
    <scope>NUCLEOTIDE SEQUENCE</scope>
    <source>
        <strain evidence="2">19-2017</strain>
    </source>
</reference>
<evidence type="ECO:0000313" key="2">
    <source>
        <dbReference type="EMBL" id="MBS3649553.1"/>
    </source>
</evidence>
<name>A0A942E1P3_9HYPH</name>
<dbReference type="InterPro" id="IPR011990">
    <property type="entry name" value="TPR-like_helical_dom_sf"/>
</dbReference>
<evidence type="ECO:0000259" key="1">
    <source>
        <dbReference type="Pfam" id="PF00931"/>
    </source>
</evidence>
<dbReference type="Gene3D" id="1.25.40.10">
    <property type="entry name" value="Tetratricopeptide repeat domain"/>
    <property type="match status" value="1"/>
</dbReference>
<dbReference type="PANTHER" id="PTHR47691:SF3">
    <property type="entry name" value="HTH-TYPE TRANSCRIPTIONAL REGULATOR RV0890C-RELATED"/>
    <property type="match status" value="1"/>
</dbReference>
<dbReference type="Proteomes" id="UP000680348">
    <property type="component" value="Unassembled WGS sequence"/>
</dbReference>
<dbReference type="SUPFAM" id="SSF52540">
    <property type="entry name" value="P-loop containing nucleoside triphosphate hydrolases"/>
    <property type="match status" value="1"/>
</dbReference>
<dbReference type="InterPro" id="IPR002182">
    <property type="entry name" value="NB-ARC"/>
</dbReference>
<dbReference type="Gene3D" id="3.40.50.300">
    <property type="entry name" value="P-loop containing nucleotide triphosphate hydrolases"/>
    <property type="match status" value="1"/>
</dbReference>
<evidence type="ECO:0000313" key="3">
    <source>
        <dbReference type="Proteomes" id="UP000680348"/>
    </source>
</evidence>